<proteinExistence type="predicted"/>
<dbReference type="Proteomes" id="UP000440096">
    <property type="component" value="Unassembled WGS sequence"/>
</dbReference>
<dbReference type="RefSeq" id="WP_154756295.1">
    <property type="nucleotide sequence ID" value="NZ_WMBA01000009.1"/>
</dbReference>
<evidence type="ECO:0000313" key="2">
    <source>
        <dbReference type="Proteomes" id="UP000440096"/>
    </source>
</evidence>
<keyword evidence="2" id="KW-1185">Reference proteome</keyword>
<evidence type="ECO:0000313" key="1">
    <source>
        <dbReference type="EMBL" id="MTD54070.1"/>
    </source>
</evidence>
<dbReference type="EMBL" id="WMBA01000009">
    <property type="protein sequence ID" value="MTD54070.1"/>
    <property type="molecule type" value="Genomic_DNA"/>
</dbReference>
<accession>A0A6N7Z2F0</accession>
<name>A0A6N7Z2F0_9PSEU</name>
<protein>
    <submittedName>
        <fullName evidence="1">Uncharacterized protein</fullName>
    </submittedName>
</protein>
<comment type="caution">
    <text evidence="1">The sequence shown here is derived from an EMBL/GenBank/DDBJ whole genome shotgun (WGS) entry which is preliminary data.</text>
</comment>
<dbReference type="OrthoDB" id="4578408at2"/>
<dbReference type="AlphaFoldDB" id="A0A6N7Z2F0"/>
<reference evidence="1 2" key="1">
    <citation type="submission" date="2019-11" db="EMBL/GenBank/DDBJ databases">
        <title>Draft genome of Amycolatopsis RM579.</title>
        <authorList>
            <person name="Duangmal K."/>
            <person name="Mingma R."/>
        </authorList>
    </citation>
    <scope>NUCLEOTIDE SEQUENCE [LARGE SCALE GENOMIC DNA]</scope>
    <source>
        <strain evidence="1 2">RM579</strain>
    </source>
</reference>
<gene>
    <name evidence="1" type="ORF">GKO32_08775</name>
</gene>
<sequence>MTELDLTRLPKGQREWAEFIAALGMVDDRAERYFLELKSDVDLTTEPGRAKVAKFILGAANRLPERAARRFGGHALLVLGVAKDAVTGIPFFEAKDLERTVRKFASADAPGWDFERIRVDAVHDVIVVVVDPPRHGDPVWTCHKDGPENLKDGGIYVRTDGETREAKGDEVRVLLNRARQVRHTADLAVTIVGSAIAAPDASAALDQYRGARKQQLLDAYRDAHRKASGYSDIIVSQIVAATMRPEPRTYDKYVAEIERWEEQLGESWPEAVDDVVSRVWPCVRVRIQNLRRTFLEGVELTIHLNGEVRGLHRVQTDDAGIRKLPAQPRTWGPQALAESLLWRDPSNVVQMPYFPPVANDGNGSVSFTNGGSVDLTLPLRELRPEGTFESSNGLVLVVDDPTLKRIEATWRATARGHHDVYEGALSVAVDREHDLGPAIRKMISPGLNEDHDGSDDRQD</sequence>
<organism evidence="1 2">
    <name type="scientific">Amycolatopsis pithecellobii</name>
    <dbReference type="NCBI Taxonomy" id="664692"/>
    <lineage>
        <taxon>Bacteria</taxon>
        <taxon>Bacillati</taxon>
        <taxon>Actinomycetota</taxon>
        <taxon>Actinomycetes</taxon>
        <taxon>Pseudonocardiales</taxon>
        <taxon>Pseudonocardiaceae</taxon>
        <taxon>Amycolatopsis</taxon>
    </lineage>
</organism>